<dbReference type="Proteomes" id="UP000256269">
    <property type="component" value="Unassembled WGS sequence"/>
</dbReference>
<organism evidence="1 2">
    <name type="scientific">Kutzneria buriramensis</name>
    <dbReference type="NCBI Taxonomy" id="1045776"/>
    <lineage>
        <taxon>Bacteria</taxon>
        <taxon>Bacillati</taxon>
        <taxon>Actinomycetota</taxon>
        <taxon>Actinomycetes</taxon>
        <taxon>Pseudonocardiales</taxon>
        <taxon>Pseudonocardiaceae</taxon>
        <taxon>Kutzneria</taxon>
    </lineage>
</organism>
<dbReference type="AlphaFoldDB" id="A0A3E0H7Q5"/>
<sequence length="289" mass="29904">MDLLNSSSVASPGIPSGRRAALAIAGLTLLAGCSSAPAVGDIPTLTSTAGIHLPIEQYMPSSAQAARVTDALSTLTAQCMHQHGFTYPVTRAVAGIGVLDRRYGITDAGNGYHLPAGQLPSPPPVAAHSPAELTALTGDSQGRTRPGDPAGCLGEAQHKLDSGGATYGTSPIARQVDHDSFDASKADSRVQAVFAQWSACMKDAGYRADSPMDVPPDSMSVTTPKPSAAELAMATADVACKRRTNLVGVWFTVETAYQRQLIDQHADELDRARAGLAAELKLVDSVNGG</sequence>
<comment type="caution">
    <text evidence="1">The sequence shown here is derived from an EMBL/GenBank/DDBJ whole genome shotgun (WGS) entry which is preliminary data.</text>
</comment>
<dbReference type="RefSeq" id="WP_170217912.1">
    <property type="nucleotide sequence ID" value="NZ_CP144375.1"/>
</dbReference>
<name>A0A3E0H7Q5_9PSEU</name>
<gene>
    <name evidence="1" type="ORF">BCF44_113325</name>
</gene>
<keyword evidence="2" id="KW-1185">Reference proteome</keyword>
<dbReference type="EMBL" id="QUNO01000013">
    <property type="protein sequence ID" value="REH39470.1"/>
    <property type="molecule type" value="Genomic_DNA"/>
</dbReference>
<evidence type="ECO:0000313" key="2">
    <source>
        <dbReference type="Proteomes" id="UP000256269"/>
    </source>
</evidence>
<evidence type="ECO:0000313" key="1">
    <source>
        <dbReference type="EMBL" id="REH39470.1"/>
    </source>
</evidence>
<reference evidence="1 2" key="1">
    <citation type="submission" date="2018-08" db="EMBL/GenBank/DDBJ databases">
        <title>Genomic Encyclopedia of Archaeal and Bacterial Type Strains, Phase II (KMG-II): from individual species to whole genera.</title>
        <authorList>
            <person name="Goeker M."/>
        </authorList>
    </citation>
    <scope>NUCLEOTIDE SEQUENCE [LARGE SCALE GENOMIC DNA]</scope>
    <source>
        <strain evidence="1 2">DSM 45791</strain>
    </source>
</reference>
<protein>
    <submittedName>
        <fullName evidence="1">Uncharacterized protein</fullName>
    </submittedName>
</protein>
<proteinExistence type="predicted"/>
<accession>A0A3E0H7Q5</accession>